<dbReference type="InterPro" id="IPR011330">
    <property type="entry name" value="Glyco_hydro/deAcase_b/a-brl"/>
</dbReference>
<dbReference type="EC" id="3.-.-.-" evidence="3"/>
<feature type="domain" description="NodB homology" evidence="2">
    <location>
        <begin position="82"/>
        <end position="261"/>
    </location>
</feature>
<dbReference type="GO" id="GO:0016787">
    <property type="term" value="F:hydrolase activity"/>
    <property type="evidence" value="ECO:0007669"/>
    <property type="project" value="UniProtKB-KW"/>
</dbReference>
<evidence type="ECO:0000259" key="2">
    <source>
        <dbReference type="PROSITE" id="PS51677"/>
    </source>
</evidence>
<evidence type="ECO:0000313" key="3">
    <source>
        <dbReference type="EMBL" id="MEE4545951.1"/>
    </source>
</evidence>
<accession>A0ABU7PJM3</accession>
<name>A0ABU7PJM3_9ACTN</name>
<dbReference type="RefSeq" id="WP_330799653.1">
    <property type="nucleotide sequence ID" value="NZ_JAZEWV010000037.1"/>
</dbReference>
<dbReference type="PROSITE" id="PS51257">
    <property type="entry name" value="PROKAR_LIPOPROTEIN"/>
    <property type="match status" value="1"/>
</dbReference>
<dbReference type="InterPro" id="IPR050248">
    <property type="entry name" value="Polysacc_deacetylase_ArnD"/>
</dbReference>
<reference evidence="3 4" key="1">
    <citation type="submission" date="2023-12" db="EMBL/GenBank/DDBJ databases">
        <title>Streptomyces sp. V4-01.</title>
        <authorList>
            <person name="Somphong A."/>
            <person name="Phongsopitanun W."/>
        </authorList>
    </citation>
    <scope>NUCLEOTIDE SEQUENCE [LARGE SCALE GENOMIC DNA]</scope>
    <source>
        <strain evidence="3 4">V4-01</strain>
    </source>
</reference>
<organism evidence="3 4">
    <name type="scientific">Actinacidiphila polyblastidii</name>
    <dbReference type="NCBI Taxonomy" id="3110430"/>
    <lineage>
        <taxon>Bacteria</taxon>
        <taxon>Bacillati</taxon>
        <taxon>Actinomycetota</taxon>
        <taxon>Actinomycetes</taxon>
        <taxon>Kitasatosporales</taxon>
        <taxon>Streptomycetaceae</taxon>
        <taxon>Actinacidiphila</taxon>
    </lineage>
</organism>
<proteinExistence type="predicted"/>
<dbReference type="SUPFAM" id="SSF88713">
    <property type="entry name" value="Glycoside hydrolase/deacetylase"/>
    <property type="match status" value="1"/>
</dbReference>
<keyword evidence="3" id="KW-0378">Hydrolase</keyword>
<dbReference type="PANTHER" id="PTHR10587:SF137">
    <property type="entry name" value="4-DEOXY-4-FORMAMIDO-L-ARABINOSE-PHOSPHOUNDECAPRENOL DEFORMYLASE ARND-RELATED"/>
    <property type="match status" value="1"/>
</dbReference>
<evidence type="ECO:0000256" key="1">
    <source>
        <dbReference type="SAM" id="MobiDB-lite"/>
    </source>
</evidence>
<dbReference type="EMBL" id="JAZEWV010000037">
    <property type="protein sequence ID" value="MEE4545951.1"/>
    <property type="molecule type" value="Genomic_DNA"/>
</dbReference>
<comment type="caution">
    <text evidence="3">The sequence shown here is derived from an EMBL/GenBank/DDBJ whole genome shotgun (WGS) entry which is preliminary data.</text>
</comment>
<dbReference type="PROSITE" id="PS51318">
    <property type="entry name" value="TAT"/>
    <property type="match status" value="1"/>
</dbReference>
<dbReference type="PROSITE" id="PS51677">
    <property type="entry name" value="NODB"/>
    <property type="match status" value="1"/>
</dbReference>
<dbReference type="InterPro" id="IPR002509">
    <property type="entry name" value="NODB_dom"/>
</dbReference>
<feature type="region of interest" description="Disordered" evidence="1">
    <location>
        <begin position="27"/>
        <end position="78"/>
    </location>
</feature>
<protein>
    <submittedName>
        <fullName evidence="3">Polysaccharide deacetylase family protein</fullName>
        <ecNumber evidence="3">3.-.-.-</ecNumber>
    </submittedName>
</protein>
<sequence>MSPSISRRDLFQVTASGALLAGCADGARTPGAAAPSARSAPSRAATSPVPAPATPSAAAAAAARPLPPGLPDQIEHGPADRPLVALTFHGQGEPDLAEALLTEAERAGARLTVLAVGSWLDTYPQLARRVLDGGHELGNHTQTHADIGAMGAAAATAEIEGCAQRLRRLTGSRGRWFRPSQARLTTPLVVRLARQAGYPHLLSYGVDPLDYTDPGAEPVRAAVARQAGPGSVVSLHFGHRGTVAALPGILDDLHRRGLRAVTTSELLT</sequence>
<dbReference type="CDD" id="cd10917">
    <property type="entry name" value="CE4_NodB_like_6s_7s"/>
    <property type="match status" value="1"/>
</dbReference>
<evidence type="ECO:0000313" key="4">
    <source>
        <dbReference type="Proteomes" id="UP001344658"/>
    </source>
</evidence>
<gene>
    <name evidence="3" type="ORF">V2S66_28770</name>
</gene>
<dbReference type="PANTHER" id="PTHR10587">
    <property type="entry name" value="GLYCOSYL TRANSFERASE-RELATED"/>
    <property type="match status" value="1"/>
</dbReference>
<dbReference type="Gene3D" id="3.20.20.370">
    <property type="entry name" value="Glycoside hydrolase/deacetylase"/>
    <property type="match status" value="1"/>
</dbReference>
<dbReference type="Pfam" id="PF01522">
    <property type="entry name" value="Polysacc_deac_1"/>
    <property type="match status" value="1"/>
</dbReference>
<dbReference type="Proteomes" id="UP001344658">
    <property type="component" value="Unassembled WGS sequence"/>
</dbReference>
<dbReference type="InterPro" id="IPR006311">
    <property type="entry name" value="TAT_signal"/>
</dbReference>
<keyword evidence="4" id="KW-1185">Reference proteome</keyword>
<feature type="compositionally biased region" description="Low complexity" evidence="1">
    <location>
        <begin position="27"/>
        <end position="64"/>
    </location>
</feature>